<dbReference type="KEGG" id="rjg:CCGE525_23825"/>
<geneLocation type="plasmid" evidence="6">
    <name>prccge525c</name>
</geneLocation>
<evidence type="ECO:0000313" key="5">
    <source>
        <dbReference type="EMBL" id="AYG63697.1"/>
    </source>
</evidence>
<gene>
    <name evidence="5" type="ORF">CCGE525_23825</name>
</gene>
<name>A0A387G1J2_9HYPH</name>
<evidence type="ECO:0000256" key="2">
    <source>
        <dbReference type="SAM" id="Coils"/>
    </source>
</evidence>
<proteinExistence type="predicted"/>
<dbReference type="PROSITE" id="PS50885">
    <property type="entry name" value="HAMP"/>
    <property type="match status" value="1"/>
</dbReference>
<dbReference type="InterPro" id="IPR036457">
    <property type="entry name" value="PPM-type-like_dom_sf"/>
</dbReference>
<keyword evidence="3" id="KW-1133">Transmembrane helix</keyword>
<dbReference type="InterPro" id="IPR052016">
    <property type="entry name" value="Bact_Sigma-Reg"/>
</dbReference>
<evidence type="ECO:0000259" key="4">
    <source>
        <dbReference type="PROSITE" id="PS50885"/>
    </source>
</evidence>
<evidence type="ECO:0000313" key="6">
    <source>
        <dbReference type="Proteomes" id="UP000282195"/>
    </source>
</evidence>
<keyword evidence="2" id="KW-0175">Coiled coil</keyword>
<feature type="domain" description="HAMP" evidence="4">
    <location>
        <begin position="459"/>
        <end position="511"/>
    </location>
</feature>
<dbReference type="CDD" id="cd06225">
    <property type="entry name" value="HAMP"/>
    <property type="match status" value="1"/>
</dbReference>
<feature type="transmembrane region" description="Helical" evidence="3">
    <location>
        <begin position="438"/>
        <end position="457"/>
    </location>
</feature>
<dbReference type="PANTHER" id="PTHR43156">
    <property type="entry name" value="STAGE II SPORULATION PROTEIN E-RELATED"/>
    <property type="match status" value="1"/>
</dbReference>
<reference evidence="5 6" key="1">
    <citation type="submission" date="2018-10" db="EMBL/GenBank/DDBJ databases">
        <title>Rhizobium etli, R. leguminosarum and a new Rhizobium genospecies from Phaseolus dumosus.</title>
        <authorList>
            <person name="Ramirez-Puebla S.T."/>
            <person name="Rogel-Hernandez M.A."/>
            <person name="Guerrero G."/>
            <person name="Ormeno-Orrillo E."/>
            <person name="Martinez-Romero J.C."/>
            <person name="Negrete-Yankelevich S."/>
            <person name="Martinez-Romero E."/>
        </authorList>
    </citation>
    <scope>NUCLEOTIDE SEQUENCE [LARGE SCALE GENOMIC DNA]</scope>
    <source>
        <strain evidence="5 6">CCGE525</strain>
        <plasmid evidence="6">prccge525c</plasmid>
    </source>
</reference>
<evidence type="ECO:0000256" key="3">
    <source>
        <dbReference type="SAM" id="Phobius"/>
    </source>
</evidence>
<protein>
    <submittedName>
        <fullName evidence="5">HAMP domain-containing protein</fullName>
    </submittedName>
</protein>
<evidence type="ECO:0000256" key="1">
    <source>
        <dbReference type="ARBA" id="ARBA00022801"/>
    </source>
</evidence>
<dbReference type="EMBL" id="CP032695">
    <property type="protein sequence ID" value="AYG63697.1"/>
    <property type="molecule type" value="Genomic_DNA"/>
</dbReference>
<keyword evidence="5" id="KW-0614">Plasmid</keyword>
<dbReference type="GO" id="GO:0016020">
    <property type="term" value="C:membrane"/>
    <property type="evidence" value="ECO:0007669"/>
    <property type="project" value="InterPro"/>
</dbReference>
<organism evidence="5 6">
    <name type="scientific">Rhizobium jaguaris</name>
    <dbReference type="NCBI Taxonomy" id="1312183"/>
    <lineage>
        <taxon>Bacteria</taxon>
        <taxon>Pseudomonadati</taxon>
        <taxon>Pseudomonadota</taxon>
        <taxon>Alphaproteobacteria</taxon>
        <taxon>Hyphomicrobiales</taxon>
        <taxon>Rhizobiaceae</taxon>
        <taxon>Rhizobium/Agrobacterium group</taxon>
        <taxon>Rhizobium</taxon>
    </lineage>
</organism>
<keyword evidence="6" id="KW-1185">Reference proteome</keyword>
<keyword evidence="1" id="KW-0378">Hydrolase</keyword>
<keyword evidence="3" id="KW-0472">Membrane</keyword>
<dbReference type="InterPro" id="IPR001932">
    <property type="entry name" value="PPM-type_phosphatase-like_dom"/>
</dbReference>
<dbReference type="Pfam" id="PF00672">
    <property type="entry name" value="HAMP"/>
    <property type="match status" value="1"/>
</dbReference>
<dbReference type="AlphaFoldDB" id="A0A387G1J2"/>
<dbReference type="Gene3D" id="6.10.340.10">
    <property type="match status" value="1"/>
</dbReference>
<sequence>MVDNAIAQPPAVGRFSRRSFRAKFILVVGAAVLFDLILGGGIAIWNVQRLSHNATQQVGEGLTEASEEYLRTYINTTAERADLLLDQVHSEVESLANSMQGLIDNPDLRQGLGTTIEANSQLRDDLVYDAAGNWAQNTGGASVISVWSYLLGPDKKPLPEVDALVRQSAAFNLFAPGLLATGAPKLQMYYVGPKDRPIMRTTPYSQQAQTFDKLYPGHNNMNFWDFFFPGVYEGWQNWIKNPSSRNVTSYITTTAPYIDAITGKLIVSFFHPLWTKDRSDVAGMTAADITLDQLAGVVQSVNIARTGFGFLAMSNGNVIATSKAGEEILGLKSSDVGGQGVTGINRSLRTSSQPAIASLQLPQDQGTTIKHIFLNRDGEDVPYLVVLKQLRPANLWDGKSIVQETMSLGFVVSEREIYHALIAAQDNISKATSRIVDYQLLAVLVSLIIVLLAVFAISGRITAGLSALTDAARRLQNKDYSVRVKVQTRDEIAEVGHAFNRMAEEISFHTENLEKLVDERTRELEDANEEITTLNERLRSENVRLGAELDIARHIQMMVLPKANELNDIQQIEIAGYMAPADEVGGDYYDVLHESGRVKVGIGDVTGHGLESGVLMLMVQSVARALQEKGSDDPKMFLEVLNRAIYKNIERTNSDKHLTLAFLDYHDQNVTLSGQHEDVLVIRRDGAMERIDTGDLGFPVGLESDISAFVATRNLPFASGDIIILHTDGVTEAESPSGELFGFDRLCASAHDYRSGGADEIVRGIIADLMAHIGTQKIHDDITLVVMRHR</sequence>
<dbReference type="SUPFAM" id="SSF158472">
    <property type="entry name" value="HAMP domain-like"/>
    <property type="match status" value="1"/>
</dbReference>
<dbReference type="PANTHER" id="PTHR43156:SF2">
    <property type="entry name" value="STAGE II SPORULATION PROTEIN E"/>
    <property type="match status" value="1"/>
</dbReference>
<dbReference type="GO" id="GO:0007165">
    <property type="term" value="P:signal transduction"/>
    <property type="evidence" value="ECO:0007669"/>
    <property type="project" value="InterPro"/>
</dbReference>
<dbReference type="Gene3D" id="3.60.40.10">
    <property type="entry name" value="PPM-type phosphatase domain"/>
    <property type="match status" value="1"/>
</dbReference>
<dbReference type="OrthoDB" id="9802500at2"/>
<dbReference type="InterPro" id="IPR003660">
    <property type="entry name" value="HAMP_dom"/>
</dbReference>
<dbReference type="SMART" id="SM00331">
    <property type="entry name" value="PP2C_SIG"/>
    <property type="match status" value="1"/>
</dbReference>
<feature type="coiled-coil region" evidence="2">
    <location>
        <begin position="499"/>
        <end position="544"/>
    </location>
</feature>
<dbReference type="Gene3D" id="3.30.450.20">
    <property type="entry name" value="PAS domain"/>
    <property type="match status" value="2"/>
</dbReference>
<dbReference type="Proteomes" id="UP000282195">
    <property type="component" value="Plasmid pRCCGE525c"/>
</dbReference>
<keyword evidence="3" id="KW-0812">Transmembrane</keyword>
<feature type="transmembrane region" description="Helical" evidence="3">
    <location>
        <begin position="24"/>
        <end position="45"/>
    </location>
</feature>
<dbReference type="GO" id="GO:0016791">
    <property type="term" value="F:phosphatase activity"/>
    <property type="evidence" value="ECO:0007669"/>
    <property type="project" value="TreeGrafter"/>
</dbReference>
<dbReference type="Pfam" id="PF07228">
    <property type="entry name" value="SpoIIE"/>
    <property type="match status" value="1"/>
</dbReference>
<accession>A0A387G1J2</accession>
<dbReference type="CDD" id="cd14686">
    <property type="entry name" value="bZIP"/>
    <property type="match status" value="1"/>
</dbReference>
<dbReference type="SMART" id="SM00304">
    <property type="entry name" value="HAMP"/>
    <property type="match status" value="1"/>
</dbReference>